<dbReference type="Proteomes" id="UP000703661">
    <property type="component" value="Unassembled WGS sequence"/>
</dbReference>
<dbReference type="InterPro" id="IPR014811">
    <property type="entry name" value="ArgoL1"/>
</dbReference>
<dbReference type="InterPro" id="IPR036085">
    <property type="entry name" value="PAZ_dom_sf"/>
</dbReference>
<comment type="similarity">
    <text evidence="1">Belongs to the argonaute family.</text>
</comment>
<dbReference type="InterPro" id="IPR036397">
    <property type="entry name" value="RNaseH_sf"/>
</dbReference>
<dbReference type="SMART" id="SM01163">
    <property type="entry name" value="DUF1785"/>
    <property type="match status" value="1"/>
</dbReference>
<name>A0A9P6MQG9_9FUNG</name>
<dbReference type="Pfam" id="PF02170">
    <property type="entry name" value="PAZ"/>
    <property type="match status" value="1"/>
</dbReference>
<feature type="compositionally biased region" description="Polar residues" evidence="2">
    <location>
        <begin position="1"/>
        <end position="13"/>
    </location>
</feature>
<dbReference type="InterPro" id="IPR003100">
    <property type="entry name" value="PAZ_dom"/>
</dbReference>
<proteinExistence type="inferred from homology"/>
<dbReference type="Pfam" id="PF16486">
    <property type="entry name" value="ArgoN"/>
    <property type="match status" value="1"/>
</dbReference>
<dbReference type="Pfam" id="PF16487">
    <property type="entry name" value="ArgoMid"/>
    <property type="match status" value="1"/>
</dbReference>
<dbReference type="CDD" id="cd04657">
    <property type="entry name" value="Piwi_ago-like"/>
    <property type="match status" value="1"/>
</dbReference>
<feature type="domain" description="Piwi" evidence="4">
    <location>
        <begin position="558"/>
        <end position="859"/>
    </location>
</feature>
<dbReference type="Pfam" id="PF16488">
    <property type="entry name" value="ArgoL2"/>
    <property type="match status" value="1"/>
</dbReference>
<feature type="region of interest" description="Disordered" evidence="2">
    <location>
        <begin position="1"/>
        <end position="58"/>
    </location>
</feature>
<evidence type="ECO:0000313" key="6">
    <source>
        <dbReference type="Proteomes" id="UP000703661"/>
    </source>
</evidence>
<dbReference type="InterPro" id="IPR032473">
    <property type="entry name" value="Argonaute_Mid_dom"/>
</dbReference>
<dbReference type="PROSITE" id="PS50822">
    <property type="entry name" value="PIWI"/>
    <property type="match status" value="1"/>
</dbReference>
<dbReference type="AlphaFoldDB" id="A0A9P6MQG9"/>
<dbReference type="InterPro" id="IPR003165">
    <property type="entry name" value="Piwi"/>
</dbReference>
<dbReference type="SUPFAM" id="SSF53098">
    <property type="entry name" value="Ribonuclease H-like"/>
    <property type="match status" value="1"/>
</dbReference>
<dbReference type="PANTHER" id="PTHR22891">
    <property type="entry name" value="EUKARYOTIC TRANSLATION INITIATION FACTOR 2C"/>
    <property type="match status" value="1"/>
</dbReference>
<dbReference type="InterPro" id="IPR032472">
    <property type="entry name" value="ArgoL2"/>
</dbReference>
<evidence type="ECO:0000259" key="3">
    <source>
        <dbReference type="PROSITE" id="PS50821"/>
    </source>
</evidence>
<dbReference type="SUPFAM" id="SSF101690">
    <property type="entry name" value="PAZ domain"/>
    <property type="match status" value="1"/>
</dbReference>
<reference evidence="5" key="1">
    <citation type="journal article" date="2020" name="Fungal Divers.">
        <title>Resolving the Mortierellaceae phylogeny through synthesis of multi-gene phylogenetics and phylogenomics.</title>
        <authorList>
            <person name="Vandepol N."/>
            <person name="Liber J."/>
            <person name="Desiro A."/>
            <person name="Na H."/>
            <person name="Kennedy M."/>
            <person name="Barry K."/>
            <person name="Grigoriev I.V."/>
            <person name="Miller A.N."/>
            <person name="O'Donnell K."/>
            <person name="Stajich J.E."/>
            <person name="Bonito G."/>
        </authorList>
    </citation>
    <scope>NUCLEOTIDE SEQUENCE</scope>
    <source>
        <strain evidence="5">NRRL 2769</strain>
    </source>
</reference>
<dbReference type="InterPro" id="IPR045246">
    <property type="entry name" value="Piwi_ago-like"/>
</dbReference>
<dbReference type="Pfam" id="PF08699">
    <property type="entry name" value="ArgoL1"/>
    <property type="match status" value="1"/>
</dbReference>
<accession>A0A9P6MQG9</accession>
<dbReference type="OrthoDB" id="10252740at2759"/>
<evidence type="ECO:0000256" key="2">
    <source>
        <dbReference type="SAM" id="MobiDB-lite"/>
    </source>
</evidence>
<dbReference type="SMART" id="SM00950">
    <property type="entry name" value="Piwi"/>
    <property type="match status" value="1"/>
</dbReference>
<evidence type="ECO:0000259" key="4">
    <source>
        <dbReference type="PROSITE" id="PS50822"/>
    </source>
</evidence>
<comment type="caution">
    <text evidence="5">The sequence shown here is derived from an EMBL/GenBank/DDBJ whole genome shotgun (WGS) entry which is preliminary data.</text>
</comment>
<dbReference type="PROSITE" id="PS50821">
    <property type="entry name" value="PAZ"/>
    <property type="match status" value="1"/>
</dbReference>
<evidence type="ECO:0000256" key="1">
    <source>
        <dbReference type="RuleBase" id="RU361178"/>
    </source>
</evidence>
<evidence type="ECO:0000313" key="5">
    <source>
        <dbReference type="EMBL" id="KAG0010032.1"/>
    </source>
</evidence>
<organism evidence="5 6">
    <name type="scientific">Entomortierella chlamydospora</name>
    <dbReference type="NCBI Taxonomy" id="101097"/>
    <lineage>
        <taxon>Eukaryota</taxon>
        <taxon>Fungi</taxon>
        <taxon>Fungi incertae sedis</taxon>
        <taxon>Mucoromycota</taxon>
        <taxon>Mortierellomycotina</taxon>
        <taxon>Mortierellomycetes</taxon>
        <taxon>Mortierellales</taxon>
        <taxon>Mortierellaceae</taxon>
        <taxon>Entomortierella</taxon>
    </lineage>
</organism>
<dbReference type="Pfam" id="PF02171">
    <property type="entry name" value="Piwi"/>
    <property type="match status" value="1"/>
</dbReference>
<dbReference type="Gene3D" id="3.30.420.10">
    <property type="entry name" value="Ribonuclease H-like superfamily/Ribonuclease H"/>
    <property type="match status" value="1"/>
</dbReference>
<dbReference type="InterPro" id="IPR012337">
    <property type="entry name" value="RNaseH-like_sf"/>
</dbReference>
<dbReference type="GO" id="GO:0003723">
    <property type="term" value="F:RNA binding"/>
    <property type="evidence" value="ECO:0007669"/>
    <property type="project" value="InterPro"/>
</dbReference>
<gene>
    <name evidence="5" type="ORF">BGZ80_001848</name>
</gene>
<dbReference type="CDD" id="cd02846">
    <property type="entry name" value="PAZ_argonaute_like"/>
    <property type="match status" value="1"/>
</dbReference>
<dbReference type="Gene3D" id="3.40.50.2300">
    <property type="match status" value="1"/>
</dbReference>
<keyword evidence="6" id="KW-1185">Reference proteome</keyword>
<protein>
    <submittedName>
        <fullName evidence="5">Uncharacterized protein</fullName>
    </submittedName>
</protein>
<dbReference type="Gene3D" id="2.170.260.10">
    <property type="entry name" value="paz domain"/>
    <property type="match status" value="1"/>
</dbReference>
<dbReference type="InterPro" id="IPR032474">
    <property type="entry name" value="Argonaute_N"/>
</dbReference>
<feature type="compositionally biased region" description="Polar residues" evidence="2">
    <location>
        <begin position="30"/>
        <end position="44"/>
    </location>
</feature>
<sequence length="896" mass="99279">MPKVNSTPRTEVTTGPIPHHRPDPSSSRSENTSSHASFGSTPSSALAPPIPSNSTPITVAGALTGNALKPDNGGTIGRPTQVTANFFPLKTLPTSKIFHYDVGITPEIPPQKARTIWGTLSKEADFANDHSRTVFDGRCNAFSISELISISEARTFKIDLMDGRGARPGANVFTVKIAFVAVIDVHELQLFLDRRGPFTSNCATAIQALNIAATHKSFSNMANLGRSVYSPSGAVDLGGGIEKWDGVFQSIRPGQRECFINIDTTATAFVNSGNAAEVIFRTLGTEKRQPCGSYEILKLERTLKGCVFTIDRGSSQKRYKITRLSEKGADRTMFDLVNNEGRTSTVSVEEYFAQQYDRRLRYPSLPCLGAKGSKTTIYFPAELCFIVPGQHHKKKLNEDQVAKMITCTAIKPHLREEKIRKSLRLLDFDNNTYLKAFGIQISSQMAIVPARVLSAPSIEFYDGRERPNMGSWQVRGRHLKGARLKSWAILCFEREDRSPRAVIMNFTRRLAGILSNAGMVVGSSQPPIIYAQPHGDIGREIESVKRLAEREFRRPLQLLMVLFPNKSAMYPVVKTYCETSRSGLMTQCATTKNVSRCNDQYCRMISLKINTKLGGIVSTLGSSSIPFISRMSTLVIGADVSHPSAGEDRGKPSIASVVASIDDMAAKFVGRVIVQDSRMEVIRNLQSLIKEIIKTYKHVTGHHPKRILFYRDGVSEGQFESILNTEVKSIKQACMEFGNDYMPPLTFVIVKKRHHARFFPGRGESDRSGNCVPGTVVDTVITHPTEFAFYLQSHSGIQGTSRSTLYHVLLDENKFTSDSLQQLTFNLCHVYCRCPRSLSIVPAVQYAHLLAYRGRYYLDNGAVPVDNGQGQCVEPNPTPFGEIKVSEKIMNQMFFI</sequence>
<dbReference type="EMBL" id="JAAAID010001432">
    <property type="protein sequence ID" value="KAG0010032.1"/>
    <property type="molecule type" value="Genomic_DNA"/>
</dbReference>
<feature type="domain" description="PAZ" evidence="3">
    <location>
        <begin position="292"/>
        <end position="388"/>
    </location>
</feature>
<dbReference type="SMART" id="SM00949">
    <property type="entry name" value="PAZ"/>
    <property type="match status" value="1"/>
</dbReference>